<sequence>MDAPAADTGRPLSRRVRRRAVARALMLARLGKPSILEALPATAELRPAAEIGRFVRLALAAAALSLAVLVYIAWADWGFAMNEEEPLSDYLLHLADLALSDWMLLPGGLLLLAGLLQLWRRRQPEWVRISLSREEAKVEGPGGTWTTPIAAFSAVAVRKRPGFAVRGTNHTSNVNRRIQAGTTYALFERETLWWVELVHPDPERSLPVWAHFGDFAGPGAERAARGFAQRFGLPLESLAAPATRA</sequence>
<feature type="transmembrane region" description="Helical" evidence="1">
    <location>
        <begin position="94"/>
        <end position="119"/>
    </location>
</feature>
<evidence type="ECO:0000256" key="1">
    <source>
        <dbReference type="SAM" id="Phobius"/>
    </source>
</evidence>
<keyword evidence="1" id="KW-0812">Transmembrane</keyword>
<gene>
    <name evidence="2" type="ORF">FHS88_001292</name>
</gene>
<keyword evidence="1" id="KW-0472">Membrane</keyword>
<proteinExistence type="predicted"/>
<reference evidence="2 3" key="1">
    <citation type="submission" date="2020-08" db="EMBL/GenBank/DDBJ databases">
        <title>Genomic Encyclopedia of Type Strains, Phase IV (KMG-IV): sequencing the most valuable type-strain genomes for metagenomic binning, comparative biology and taxonomic classification.</title>
        <authorList>
            <person name="Goeker M."/>
        </authorList>
    </citation>
    <scope>NUCLEOTIDE SEQUENCE [LARGE SCALE GENOMIC DNA]</scope>
    <source>
        <strain evidence="2 3">DSM 25895</strain>
    </source>
</reference>
<feature type="transmembrane region" description="Helical" evidence="1">
    <location>
        <begin position="54"/>
        <end position="74"/>
    </location>
</feature>
<evidence type="ECO:0000313" key="3">
    <source>
        <dbReference type="Proteomes" id="UP000562254"/>
    </source>
</evidence>
<evidence type="ECO:0000313" key="2">
    <source>
        <dbReference type="EMBL" id="MBB5689167.1"/>
    </source>
</evidence>
<dbReference type="EMBL" id="JACIJE010000003">
    <property type="protein sequence ID" value="MBB5689167.1"/>
    <property type="molecule type" value="Genomic_DNA"/>
</dbReference>
<comment type="caution">
    <text evidence="2">The sequence shown here is derived from an EMBL/GenBank/DDBJ whole genome shotgun (WGS) entry which is preliminary data.</text>
</comment>
<keyword evidence="3" id="KW-1185">Reference proteome</keyword>
<protein>
    <recommendedName>
        <fullName evidence="4">PH domain-containing protein</fullName>
    </recommendedName>
</protein>
<name>A0A840XYC3_9PROT</name>
<keyword evidence="1" id="KW-1133">Transmembrane helix</keyword>
<dbReference type="RefSeq" id="WP_211842332.1">
    <property type="nucleotide sequence ID" value="NZ_JAAEDJ010000016.1"/>
</dbReference>
<organism evidence="2 3">
    <name type="scientific">Neoroseomonas alkaliterrae</name>
    <dbReference type="NCBI Taxonomy" id="1452450"/>
    <lineage>
        <taxon>Bacteria</taxon>
        <taxon>Pseudomonadati</taxon>
        <taxon>Pseudomonadota</taxon>
        <taxon>Alphaproteobacteria</taxon>
        <taxon>Acetobacterales</taxon>
        <taxon>Acetobacteraceae</taxon>
        <taxon>Neoroseomonas</taxon>
    </lineage>
</organism>
<dbReference type="Proteomes" id="UP000562254">
    <property type="component" value="Unassembled WGS sequence"/>
</dbReference>
<dbReference type="AlphaFoldDB" id="A0A840XYC3"/>
<accession>A0A840XYC3</accession>
<evidence type="ECO:0008006" key="4">
    <source>
        <dbReference type="Google" id="ProtNLM"/>
    </source>
</evidence>